<proteinExistence type="predicted"/>
<evidence type="ECO:0000313" key="1">
    <source>
        <dbReference type="EMBL" id="GBP13292.1"/>
    </source>
</evidence>
<accession>A0A4C1TFN9</accession>
<dbReference type="Proteomes" id="UP000299102">
    <property type="component" value="Unassembled WGS sequence"/>
</dbReference>
<dbReference type="EMBL" id="BGZK01005267">
    <property type="protein sequence ID" value="GBP13292.1"/>
    <property type="molecule type" value="Genomic_DNA"/>
</dbReference>
<dbReference type="AlphaFoldDB" id="A0A4C1TFN9"/>
<dbReference type="OrthoDB" id="6619981at2759"/>
<keyword evidence="2" id="KW-1185">Reference proteome</keyword>
<name>A0A4C1TFN9_EUMVA</name>
<comment type="caution">
    <text evidence="1">The sequence shown here is derived from an EMBL/GenBank/DDBJ whole genome shotgun (WGS) entry which is preliminary data.</text>
</comment>
<organism evidence="1 2">
    <name type="scientific">Eumeta variegata</name>
    <name type="common">Bagworm moth</name>
    <name type="synonym">Eumeta japonica</name>
    <dbReference type="NCBI Taxonomy" id="151549"/>
    <lineage>
        <taxon>Eukaryota</taxon>
        <taxon>Metazoa</taxon>
        <taxon>Ecdysozoa</taxon>
        <taxon>Arthropoda</taxon>
        <taxon>Hexapoda</taxon>
        <taxon>Insecta</taxon>
        <taxon>Pterygota</taxon>
        <taxon>Neoptera</taxon>
        <taxon>Endopterygota</taxon>
        <taxon>Lepidoptera</taxon>
        <taxon>Glossata</taxon>
        <taxon>Ditrysia</taxon>
        <taxon>Tineoidea</taxon>
        <taxon>Psychidae</taxon>
        <taxon>Oiketicinae</taxon>
        <taxon>Eumeta</taxon>
    </lineage>
</organism>
<protein>
    <submittedName>
        <fullName evidence="1">Uncharacterized protein</fullName>
    </submittedName>
</protein>
<reference evidence="1 2" key="1">
    <citation type="journal article" date="2019" name="Commun. Biol.">
        <title>The bagworm genome reveals a unique fibroin gene that provides high tensile strength.</title>
        <authorList>
            <person name="Kono N."/>
            <person name="Nakamura H."/>
            <person name="Ohtoshi R."/>
            <person name="Tomita M."/>
            <person name="Numata K."/>
            <person name="Arakawa K."/>
        </authorList>
    </citation>
    <scope>NUCLEOTIDE SEQUENCE [LARGE SCALE GENOMIC DNA]</scope>
</reference>
<evidence type="ECO:0000313" key="2">
    <source>
        <dbReference type="Proteomes" id="UP000299102"/>
    </source>
</evidence>
<sequence>MKHQQVVCRLLDHVEDILYLLVISHFRLCTLKMIQTIFYLPGYLKNNQKRLEELAAKYNLDLEKEIAESEINTGKSKECFDISEGVEHSDIRLGTLQNSRRCAFNWCQMR</sequence>
<gene>
    <name evidence="1" type="ORF">EVAR_101624_1</name>
</gene>